<dbReference type="PROSITE" id="PS50267">
    <property type="entry name" value="NA_NEUROTRAN_SYMP_3"/>
    <property type="match status" value="1"/>
</dbReference>
<evidence type="ECO:0000256" key="14">
    <source>
        <dbReference type="ARBA" id="ARBA00040215"/>
    </source>
</evidence>
<evidence type="ECO:0000256" key="13">
    <source>
        <dbReference type="ARBA" id="ARBA00037785"/>
    </source>
</evidence>
<evidence type="ECO:0000313" key="18">
    <source>
        <dbReference type="Proteomes" id="UP000801492"/>
    </source>
</evidence>
<evidence type="ECO:0000256" key="12">
    <source>
        <dbReference type="ARBA" id="ARBA00023201"/>
    </source>
</evidence>
<feature type="transmembrane region" description="Helical" evidence="16">
    <location>
        <begin position="31"/>
        <end position="50"/>
    </location>
</feature>
<feature type="binding site" evidence="15">
    <location>
        <position position="9"/>
    </location>
    <ligand>
        <name>Na(+)</name>
        <dbReference type="ChEBI" id="CHEBI:29101"/>
        <label>1</label>
    </ligand>
</feature>
<reference evidence="17" key="1">
    <citation type="submission" date="2019-08" db="EMBL/GenBank/DDBJ databases">
        <title>The genome of the North American firefly Photinus pyralis.</title>
        <authorList>
            <consortium name="Photinus pyralis genome working group"/>
            <person name="Fallon T.R."/>
            <person name="Sander Lower S.E."/>
            <person name="Weng J.-K."/>
        </authorList>
    </citation>
    <scope>NUCLEOTIDE SEQUENCE</scope>
    <source>
        <strain evidence="17">TRF0915ILg1</strain>
        <tissue evidence="17">Whole body</tissue>
    </source>
</reference>
<dbReference type="GO" id="GO:0015179">
    <property type="term" value="F:L-amino acid transmembrane transporter activity"/>
    <property type="evidence" value="ECO:0007669"/>
    <property type="project" value="TreeGrafter"/>
</dbReference>
<feature type="transmembrane region" description="Helical" evidence="16">
    <location>
        <begin position="138"/>
        <end position="163"/>
    </location>
</feature>
<keyword evidence="15" id="KW-0479">Metal-binding</keyword>
<keyword evidence="3" id="KW-0813">Transport</keyword>
<evidence type="ECO:0000256" key="10">
    <source>
        <dbReference type="ARBA" id="ARBA00023136"/>
    </source>
</evidence>
<accession>A0A8K0DMB7</accession>
<protein>
    <recommendedName>
        <fullName evidence="14">Sodium-dependent nutrient amino acid transporter 1</fullName>
    </recommendedName>
</protein>
<keyword evidence="8 15" id="KW-0915">Sodium</keyword>
<feature type="non-terminal residue" evidence="17">
    <location>
        <position position="1"/>
    </location>
</feature>
<keyword evidence="9" id="KW-0406">Ion transport</keyword>
<dbReference type="GO" id="GO:0005886">
    <property type="term" value="C:plasma membrane"/>
    <property type="evidence" value="ECO:0007669"/>
    <property type="project" value="TreeGrafter"/>
</dbReference>
<evidence type="ECO:0000256" key="2">
    <source>
        <dbReference type="ARBA" id="ARBA00006459"/>
    </source>
</evidence>
<dbReference type="GO" id="GO:0005283">
    <property type="term" value="F:amino acid:sodium symporter activity"/>
    <property type="evidence" value="ECO:0007669"/>
    <property type="project" value="TreeGrafter"/>
</dbReference>
<dbReference type="Proteomes" id="UP000801492">
    <property type="component" value="Unassembled WGS sequence"/>
</dbReference>
<keyword evidence="7 16" id="KW-1133">Transmembrane helix</keyword>
<dbReference type="InterPro" id="IPR037272">
    <property type="entry name" value="SNS_sf"/>
</dbReference>
<evidence type="ECO:0000256" key="7">
    <source>
        <dbReference type="ARBA" id="ARBA00022989"/>
    </source>
</evidence>
<comment type="subcellular location">
    <subcellularLocation>
        <location evidence="1">Membrane</location>
        <topology evidence="1">Multi-pass membrane protein</topology>
    </subcellularLocation>
</comment>
<feature type="binding site" evidence="15">
    <location>
        <position position="5"/>
    </location>
    <ligand>
        <name>Na(+)</name>
        <dbReference type="ChEBI" id="CHEBI:29101"/>
        <label>1</label>
    </ligand>
</feature>
<comment type="similarity">
    <text evidence="2">Belongs to the sodium:neurotransmitter symporter (SNF) (TC 2.A.22) family.</text>
</comment>
<evidence type="ECO:0000256" key="15">
    <source>
        <dbReference type="PIRSR" id="PIRSR600175-1"/>
    </source>
</evidence>
<evidence type="ECO:0000256" key="16">
    <source>
        <dbReference type="SAM" id="Phobius"/>
    </source>
</evidence>
<dbReference type="PANTHER" id="PTHR11616">
    <property type="entry name" value="SODIUM/CHLORIDE DEPENDENT TRANSPORTER"/>
    <property type="match status" value="1"/>
</dbReference>
<name>A0A8K0DMB7_IGNLU</name>
<dbReference type="InterPro" id="IPR000175">
    <property type="entry name" value="Na/ntran_symport"/>
</dbReference>
<organism evidence="17 18">
    <name type="scientific">Ignelater luminosus</name>
    <name type="common">Cucubano</name>
    <name type="synonym">Pyrophorus luminosus</name>
    <dbReference type="NCBI Taxonomy" id="2038154"/>
    <lineage>
        <taxon>Eukaryota</taxon>
        <taxon>Metazoa</taxon>
        <taxon>Ecdysozoa</taxon>
        <taxon>Arthropoda</taxon>
        <taxon>Hexapoda</taxon>
        <taxon>Insecta</taxon>
        <taxon>Pterygota</taxon>
        <taxon>Neoptera</taxon>
        <taxon>Endopterygota</taxon>
        <taxon>Coleoptera</taxon>
        <taxon>Polyphaga</taxon>
        <taxon>Elateriformia</taxon>
        <taxon>Elateroidea</taxon>
        <taxon>Elateridae</taxon>
        <taxon>Agrypninae</taxon>
        <taxon>Pyrophorini</taxon>
        <taxon>Ignelater</taxon>
    </lineage>
</organism>
<comment type="caution">
    <text evidence="17">The sequence shown here is derived from an EMBL/GenBank/DDBJ whole genome shotgun (WGS) entry which is preliminary data.</text>
</comment>
<keyword evidence="4 16" id="KW-0812">Transmembrane</keyword>
<proteinExistence type="inferred from homology"/>
<keyword evidence="18" id="KW-1185">Reference proteome</keyword>
<evidence type="ECO:0000256" key="11">
    <source>
        <dbReference type="ARBA" id="ARBA00023180"/>
    </source>
</evidence>
<dbReference type="GO" id="GO:0046872">
    <property type="term" value="F:metal ion binding"/>
    <property type="evidence" value="ECO:0007669"/>
    <property type="project" value="UniProtKB-KW"/>
</dbReference>
<evidence type="ECO:0000256" key="3">
    <source>
        <dbReference type="ARBA" id="ARBA00022448"/>
    </source>
</evidence>
<dbReference type="PANTHER" id="PTHR11616:SF321">
    <property type="entry name" value="SODIUM-DEPENDENT NUTRIENT AMINO ACID TRANSPORTER 1-RELATED"/>
    <property type="match status" value="1"/>
</dbReference>
<dbReference type="Pfam" id="PF00209">
    <property type="entry name" value="SNF"/>
    <property type="match status" value="1"/>
</dbReference>
<dbReference type="SUPFAM" id="SSF161070">
    <property type="entry name" value="SNF-like"/>
    <property type="match status" value="1"/>
</dbReference>
<evidence type="ECO:0000256" key="6">
    <source>
        <dbReference type="ARBA" id="ARBA00022970"/>
    </source>
</evidence>
<evidence type="ECO:0000256" key="8">
    <source>
        <dbReference type="ARBA" id="ARBA00023053"/>
    </source>
</evidence>
<dbReference type="AlphaFoldDB" id="A0A8K0DMB7"/>
<dbReference type="OrthoDB" id="6769147at2759"/>
<keyword evidence="11" id="KW-0325">Glycoprotein</keyword>
<dbReference type="GO" id="GO:0089718">
    <property type="term" value="P:amino acid import across plasma membrane"/>
    <property type="evidence" value="ECO:0007669"/>
    <property type="project" value="TreeGrafter"/>
</dbReference>
<keyword evidence="10 16" id="KW-0472">Membrane</keyword>
<dbReference type="EMBL" id="VTPC01000019">
    <property type="protein sequence ID" value="KAF2906107.1"/>
    <property type="molecule type" value="Genomic_DNA"/>
</dbReference>
<evidence type="ECO:0000256" key="4">
    <source>
        <dbReference type="ARBA" id="ARBA00022692"/>
    </source>
</evidence>
<evidence type="ECO:0000256" key="1">
    <source>
        <dbReference type="ARBA" id="ARBA00004141"/>
    </source>
</evidence>
<keyword evidence="6" id="KW-0029">Amino-acid transport</keyword>
<keyword evidence="12" id="KW-0739">Sodium transport</keyword>
<keyword evidence="5" id="KW-0769">Symport</keyword>
<feature type="transmembrane region" description="Helical" evidence="16">
    <location>
        <begin position="62"/>
        <end position="84"/>
    </location>
</feature>
<gene>
    <name evidence="17" type="ORF">ILUMI_00068</name>
</gene>
<feature type="transmembrane region" description="Helical" evidence="16">
    <location>
        <begin position="104"/>
        <end position="126"/>
    </location>
</feature>
<evidence type="ECO:0000256" key="5">
    <source>
        <dbReference type="ARBA" id="ARBA00022847"/>
    </source>
</evidence>
<sequence>MLFVLGIGSLVALQGCVFTVVKDAFPLLKNWHVSLITALIGFLIGLVYITPGGQFVLTIVDYFAGTFIFFVLTTTEVLAVLWWYGLENFCADVEFMLKRRLGLYWKICWGVVTPLVLIVIFIYFLCSLERLKNGIYEIPDIALSFGWVLTAVGLSQPLIWWLIYLCKKRKGIIQAISYSFCFNNWGPKDIQTHEEWTQFKLE</sequence>
<evidence type="ECO:0000256" key="9">
    <source>
        <dbReference type="ARBA" id="ARBA00023065"/>
    </source>
</evidence>
<comment type="function">
    <text evidence="13">Unusual broad substrate spectrum amino acid:sodium cotransporter that promotes absorption of the D isomers of essential amino acids. Neutral amino acids are the preferred substrates, especially methionine and phenylalanine.</text>
</comment>
<evidence type="ECO:0000313" key="17">
    <source>
        <dbReference type="EMBL" id="KAF2906107.1"/>
    </source>
</evidence>